<comment type="caution">
    <text evidence="1">The sequence shown here is derived from an EMBL/GenBank/DDBJ whole genome shotgun (WGS) entry which is preliminary data.</text>
</comment>
<sequence length="363" mass="41758">MEPLRNLYHEEMLLKVGQAFHGLDNRFDPDVFLAIVQQEPWEEASFKERMRLVTRALGRMLPEDYREAVSLVCGAAERFRGVEYIFFPDYIELFGAKEPELSLEALTRLTRSSTSEFAVRSYIERDPVAVMKRILDWSRDSDEHIRRLASEGCRPRLPWGQRLPVFVRDPAPVLELLEPMLQDESEYVRRSVANNLNDIAKDHPERVLELAERNYGRDSRTDWILRHGCRTLLKQAHPRAMELFGYAPAAGTSVRELAILTPIVTFGKRLEFTFELFNEGEPVSLRLEYEIGFVKANGTLAGKRFKLSQRIYPHGVTSVTRSHAIKPITTRRYYPGMHSLTVLVNGVALGTLPFELLMDPPKN</sequence>
<accession>A0A229NWT6</accession>
<proteinExistence type="predicted"/>
<dbReference type="InterPro" id="IPR014825">
    <property type="entry name" value="DNA_alkylation"/>
</dbReference>
<dbReference type="EMBL" id="NMUQ01000002">
    <property type="protein sequence ID" value="OXM14318.1"/>
    <property type="molecule type" value="Genomic_DNA"/>
</dbReference>
<dbReference type="AlphaFoldDB" id="A0A229NWT6"/>
<dbReference type="RefSeq" id="WP_089525142.1">
    <property type="nucleotide sequence ID" value="NZ_NMUQ01000002.1"/>
</dbReference>
<dbReference type="InterPro" id="IPR021133">
    <property type="entry name" value="HEAT_type_2"/>
</dbReference>
<evidence type="ECO:0000313" key="1">
    <source>
        <dbReference type="EMBL" id="OXM14318.1"/>
    </source>
</evidence>
<name>A0A229NWT6_9BACL</name>
<gene>
    <name evidence="1" type="ORF">CGZ75_15305</name>
</gene>
<dbReference type="SUPFAM" id="SSF48371">
    <property type="entry name" value="ARM repeat"/>
    <property type="match status" value="1"/>
</dbReference>
<dbReference type="Gene3D" id="1.25.40.290">
    <property type="entry name" value="ARM repeat domains"/>
    <property type="match status" value="1"/>
</dbReference>
<keyword evidence="2" id="KW-1185">Reference proteome</keyword>
<dbReference type="Proteomes" id="UP000215145">
    <property type="component" value="Unassembled WGS sequence"/>
</dbReference>
<dbReference type="PROSITE" id="PS50077">
    <property type="entry name" value="HEAT_REPEAT"/>
    <property type="match status" value="1"/>
</dbReference>
<dbReference type="Pfam" id="PF08713">
    <property type="entry name" value="DNA_alkylation"/>
    <property type="match status" value="1"/>
</dbReference>
<protein>
    <submittedName>
        <fullName evidence="1">DNA alkylation repair protein</fullName>
    </submittedName>
</protein>
<evidence type="ECO:0000313" key="2">
    <source>
        <dbReference type="Proteomes" id="UP000215145"/>
    </source>
</evidence>
<organism evidence="1 2">
    <name type="scientific">Paenibacillus herberti</name>
    <dbReference type="NCBI Taxonomy" id="1619309"/>
    <lineage>
        <taxon>Bacteria</taxon>
        <taxon>Bacillati</taxon>
        <taxon>Bacillota</taxon>
        <taxon>Bacilli</taxon>
        <taxon>Bacillales</taxon>
        <taxon>Paenibacillaceae</taxon>
        <taxon>Paenibacillus</taxon>
    </lineage>
</organism>
<reference evidence="1 2" key="1">
    <citation type="submission" date="2017-07" db="EMBL/GenBank/DDBJ databases">
        <title>Paenibacillus herberti R33 genome sequencing and assembly.</title>
        <authorList>
            <person name="Su W."/>
        </authorList>
    </citation>
    <scope>NUCLEOTIDE SEQUENCE [LARGE SCALE GENOMIC DNA]</scope>
    <source>
        <strain evidence="1 2">R33</strain>
    </source>
</reference>
<dbReference type="InterPro" id="IPR016024">
    <property type="entry name" value="ARM-type_fold"/>
</dbReference>
<dbReference type="OrthoDB" id="9797162at2"/>